<dbReference type="AlphaFoldDB" id="A0AAD5TDH8"/>
<reference evidence="1" key="1">
    <citation type="submission" date="2020-05" db="EMBL/GenBank/DDBJ databases">
        <title>Phylogenomic resolution of chytrid fungi.</title>
        <authorList>
            <person name="Stajich J.E."/>
            <person name="Amses K."/>
            <person name="Simmons R."/>
            <person name="Seto K."/>
            <person name="Myers J."/>
            <person name="Bonds A."/>
            <person name="Quandt C.A."/>
            <person name="Barry K."/>
            <person name="Liu P."/>
            <person name="Grigoriev I."/>
            <person name="Longcore J.E."/>
            <person name="James T.Y."/>
        </authorList>
    </citation>
    <scope>NUCLEOTIDE SEQUENCE</scope>
    <source>
        <strain evidence="1">JEL0379</strain>
    </source>
</reference>
<proteinExistence type="predicted"/>
<evidence type="ECO:0000313" key="2">
    <source>
        <dbReference type="Proteomes" id="UP001212152"/>
    </source>
</evidence>
<protein>
    <submittedName>
        <fullName evidence="1">Uncharacterized protein</fullName>
    </submittedName>
</protein>
<organism evidence="1 2">
    <name type="scientific">Geranomyces variabilis</name>
    <dbReference type="NCBI Taxonomy" id="109894"/>
    <lineage>
        <taxon>Eukaryota</taxon>
        <taxon>Fungi</taxon>
        <taxon>Fungi incertae sedis</taxon>
        <taxon>Chytridiomycota</taxon>
        <taxon>Chytridiomycota incertae sedis</taxon>
        <taxon>Chytridiomycetes</taxon>
        <taxon>Spizellomycetales</taxon>
        <taxon>Powellomycetaceae</taxon>
        <taxon>Geranomyces</taxon>
    </lineage>
</organism>
<sequence length="250" mass="28264">MRASYDRACVFENICLNLPSGQLRYYRRPDSVRKPLFFDTSERELFDFKTKDGTMGFVNIFRDFDTPWSPFVVDTMCPAAAAPRTTFGLFATATRLDVLHDTAVPLWEPRGVVPDRPLWKKFMAAFLPAVTNHPVVDLIDYSVNASLSVPGADITDICFDELLVGGLVRRFIRGVDGDVANTTVSMEAALWNYFPHIKKQYYQINSVAELKADAADVALEQVDWRNSVSVVIDMERMRTLVEAAFEDMSL</sequence>
<keyword evidence="2" id="KW-1185">Reference proteome</keyword>
<evidence type="ECO:0000313" key="1">
    <source>
        <dbReference type="EMBL" id="KAJ3167751.1"/>
    </source>
</evidence>
<name>A0AAD5TDH8_9FUNG</name>
<comment type="caution">
    <text evidence="1">The sequence shown here is derived from an EMBL/GenBank/DDBJ whole genome shotgun (WGS) entry which is preliminary data.</text>
</comment>
<dbReference type="Proteomes" id="UP001212152">
    <property type="component" value="Unassembled WGS sequence"/>
</dbReference>
<gene>
    <name evidence="1" type="ORF">HDU87_001470</name>
</gene>
<accession>A0AAD5TDH8</accession>
<dbReference type="EMBL" id="JADGJQ010000134">
    <property type="protein sequence ID" value="KAJ3167751.1"/>
    <property type="molecule type" value="Genomic_DNA"/>
</dbReference>